<sequence length="162" mass="18569">MESQIQSVITDNGPQFSATAEFSAFARDWQFKHLTSSPGYQQSNGRAKNAIKTCKMLMTKAQLAGQDSFLAFLERRNTPTEGLGSLPAQRVMGHVCEHCYRLTKISLNHQSTKATRYKLAARKPRQIRHYNKMYHPLKPLKKGQAIRMKLPTKWTNKMDAWN</sequence>
<evidence type="ECO:0000313" key="1">
    <source>
        <dbReference type="EMBL" id="CAB4035936.1"/>
    </source>
</evidence>
<organism evidence="1 2">
    <name type="scientific">Paramuricea clavata</name>
    <name type="common">Red gorgonian</name>
    <name type="synonym">Violescent sea-whip</name>
    <dbReference type="NCBI Taxonomy" id="317549"/>
    <lineage>
        <taxon>Eukaryota</taxon>
        <taxon>Metazoa</taxon>
        <taxon>Cnidaria</taxon>
        <taxon>Anthozoa</taxon>
        <taxon>Octocorallia</taxon>
        <taxon>Malacalcyonacea</taxon>
        <taxon>Plexauridae</taxon>
        <taxon>Paramuricea</taxon>
    </lineage>
</organism>
<dbReference type="InterPro" id="IPR036397">
    <property type="entry name" value="RNaseH_sf"/>
</dbReference>
<accession>A0A6S7JT17</accession>
<dbReference type="InterPro" id="IPR050951">
    <property type="entry name" value="Retrovirus_Pol_polyprotein"/>
</dbReference>
<dbReference type="SUPFAM" id="SSF53098">
    <property type="entry name" value="Ribonuclease H-like"/>
    <property type="match status" value="1"/>
</dbReference>
<proteinExistence type="predicted"/>
<dbReference type="Proteomes" id="UP001152795">
    <property type="component" value="Unassembled WGS sequence"/>
</dbReference>
<dbReference type="PROSITE" id="PS50994">
    <property type="entry name" value="INTEGRASE"/>
    <property type="match status" value="1"/>
</dbReference>
<name>A0A6S7JT17_PARCT</name>
<protein>
    <submittedName>
        <fullName evidence="1">Trifunctional purine biosynthetic adenosine-3</fullName>
    </submittedName>
</protein>
<gene>
    <name evidence="1" type="ORF">PACLA_8A049582</name>
</gene>
<dbReference type="GO" id="GO:0003676">
    <property type="term" value="F:nucleic acid binding"/>
    <property type="evidence" value="ECO:0007669"/>
    <property type="project" value="InterPro"/>
</dbReference>
<dbReference type="InterPro" id="IPR001584">
    <property type="entry name" value="Integrase_cat-core"/>
</dbReference>
<evidence type="ECO:0000313" key="2">
    <source>
        <dbReference type="Proteomes" id="UP001152795"/>
    </source>
</evidence>
<dbReference type="InterPro" id="IPR012337">
    <property type="entry name" value="RNaseH-like_sf"/>
</dbReference>
<reference evidence="1" key="1">
    <citation type="submission" date="2020-04" db="EMBL/GenBank/DDBJ databases">
        <authorList>
            <person name="Alioto T."/>
            <person name="Alioto T."/>
            <person name="Gomez Garrido J."/>
        </authorList>
    </citation>
    <scope>NUCLEOTIDE SEQUENCE</scope>
    <source>
        <strain evidence="1">A484AB</strain>
    </source>
</reference>
<comment type="caution">
    <text evidence="1">The sequence shown here is derived from an EMBL/GenBank/DDBJ whole genome shotgun (WGS) entry which is preliminary data.</text>
</comment>
<dbReference type="Gene3D" id="3.30.420.10">
    <property type="entry name" value="Ribonuclease H-like superfamily/Ribonuclease H"/>
    <property type="match status" value="1"/>
</dbReference>
<dbReference type="EMBL" id="CACRXK020021515">
    <property type="protein sequence ID" value="CAB4035936.1"/>
    <property type="molecule type" value="Genomic_DNA"/>
</dbReference>
<keyword evidence="2" id="KW-1185">Reference proteome</keyword>
<dbReference type="PANTHER" id="PTHR37984">
    <property type="entry name" value="PROTEIN CBG26694"/>
    <property type="match status" value="1"/>
</dbReference>
<dbReference type="AlphaFoldDB" id="A0A6S7JT17"/>
<dbReference type="PANTHER" id="PTHR37984:SF8">
    <property type="entry name" value="CCHC-TYPE DOMAIN-CONTAINING PROTEIN"/>
    <property type="match status" value="1"/>
</dbReference>
<feature type="non-terminal residue" evidence="1">
    <location>
        <position position="162"/>
    </location>
</feature>
<dbReference type="GO" id="GO:0015074">
    <property type="term" value="P:DNA integration"/>
    <property type="evidence" value="ECO:0007669"/>
    <property type="project" value="InterPro"/>
</dbReference>